<feature type="domain" description="YDG" evidence="1">
    <location>
        <begin position="2058"/>
        <end position="2139"/>
    </location>
</feature>
<sequence length="3091" mass="307350">MAAPIIWTGSGGLTLDAVRDVIIGQPISGGGALTINAQRDVSVTAAVSASQLSAVLPGTLTIGAGGSISASGALGLETGIFVNAAGAGAVSSSGGNWFVASNDPAGDSDGGLTPDYYAYDYGNITAPPAAGNGRYYRVAPSVSFTLGPVVKDYDGTTLATLDDSNTTVTGLINGDDWALDGAYADKNAGSGIAVTASNFTANKGGIPVFGYTVTTPSVTDTVGAINRMALTAAIVGTPAKTYNGTTAVSLTSANFELTGVAAGETITVGGAATAAYAAPDAGAQDVNATFAAPNFTAGAGTDLANYILPTTGLGAGQIDPASLIISGLVADDKVYDSTTAAVLDTSRASIFGIVGGDDVTLDFSGATGLFATKNVGNAIAVTATGVVLSGADAGNYVVGQPSGLAANITRAPLVVTGITANDKVYDGTVVGTVNTDGIQVSGLFAGDLIVPVAAPGAQIVFASKNVANGIPVTISGLSLAGPDAGNYDFSFSSTLTAAITPRPLTVTGSGMPTKVYDGTTSAIVTSGQVALGNIVAGESILLTQASALNYASKNVGIWDIDVSLSPSDYVAGPNTLLSNYTLPTIGTIQGEITPAPLSITIIGNPTKTYDGNASASLGPSNFQVDGWVSGEGATVTQTQGTYASANAGIWTVSANLDAGNFTADPGTLLSNYIIPSPVTGLGTIIRRNLGPGVIVVDITANPTKVYDGTTVATLVPSDYTLSGFITGEGATITQTVGEYGSANAGPQAVTVQLAPGDFDPFANTNLDNYTLPTEATGIGTILRAPLTASIVGNPTRVYNGTTRVGLNSSYFEISGLVSGESMTVVSRVGDYDSRNAGSRSIVVALPSASEFVAGANTLLTNYVLPVEAAGPGTITPAPLNVLGVSAQNKVYDQTTLAQLAGTATLYGLVTGDDVTLDPSASTGTFASANVGNGIAVTASGYSVTGADVGNYQLFQPSGLVANITPRGLTIANLTALDKFYDGTTAATLSGSATLSGVLAGDDVALNGGGSSASFLQSNVGTDLRVNVGGFAISGAQAGNYTLSQPSGLTADINPLALTGSILGNPTKTYDGTTQVSLTAANYALSGFIAGEGGTIRQSAGAAYDSPNVGARTVTANLVVSDFAANAGTLLSNYVLPTSISGPGTITQAQLFAVITGNPTKVYDATSAAFLTPANYGLSGFVSGESAQVTQASGTYDSKNVGSRVVTAALGAGDFTAGAGTDLANYLLPVSATGAGTITQATLQVVGVSALDKVYDGTTLAQLDSSLGSLSGVLGSDVVTLVSGNASGQFATKNVGTDIPVTATGYSAAGTDAANYIVLQPVGLAADITEATIQLASVTRVYDATTGLPTVGSAYTLSGVVAGDTVNVEAAGIAGSYDTKNVGTGKLVSLTGLAIGGADAGNYTIASSVTDAAIGTITPATLDVIGAVAQGKTYDQSAIAQINNNGTALSGVLGTDDVSLTQLATTGTFVDGAGNPTANAGTWSVRTTDYGVTGTDAGNYTLVQPLGLSATIDRLQISLASVTKVYDGTTTLPGASSGYAFTGVLGGDSVIAETSAVSGQYDDSANVGTAKPVTVNNLGLSGASAGNYALPPSITGAIGTITQAQLTATIVGNPTKTYDGNDLAALTDANYQISGFVTGEGATVGQTSGTYDTVNQGSQNVTALLSSGDFTATGSTLLSNYILPTSAVGLGTIDPRLLTVSGVFAEDKVYDGNTAATLNSFGAVLNNVVSGDTVALDSTGASGTFATRNVGTDIAVTASGYVLTNNPFGNYVLEQPTGLSADITQALIQLAGVIKVYDATLALPTLASAYSLSGVVAGDDVSVNTSAIFGAYADPNVANGINVTLTGLALSGGDAGNYSILSDVTAQPIGQITPAALTAIVIDNPTKVYDGTTTATLAPGNYQLTGFMTGEGATVSQTSGTYGSANAGVSTVTALLAAGDFTATAGTLLSNYTLPTSAIGDGTITPATLSAVIVGDPTRTYDGTDLAALTSANYQLTGFIGSESATVTQTAGTYASANAGDWLVTALLSSGDFTAGAGTLLDNYVLPTSAAGMGTIDRATLTATVIGNPTKTYDGNTVATLTAANYALAGFVTGEGASVGQTVGVYDLADAGPRTVTVNLGAGDFTANSGTLLSNYVLPVSATGAGTIDRAALSAVIVGNPTRTYDGTTTATLTPGNYLLSGFVTGQGATVTQTLGAYASANAGSRLVTANLLAGDFIADPGTLLANYILPTEAAGLGTIDRAVLSAAIVGNPTKTYDGNAAARLNTLNYALSGFIGSESATVSRSIGTYDSPNAGSRTVTTNLAASDFTAGAGTLLDNYVLPTSASGAGLIQRAALGVSIIGIPTKTYDATTLAVLAPGNYSFIGFAPGEGATVLQTSGTYASPNAGFRQIDTVLGAADFAPTGSTLLDNYILPTSASGIGLIERAVLTATIIGNPTKTYDATTAATLTSANYALSGFVAGQGATVIETVGTYDSANAGVRTVTAALGSFDFVADSGTSLLNYLLPASASGAGTINPRPLDGRAVDGAIVGFPTKVYDGTTVAFLTPANYELVGFLGSDGAIVTQTRGTYGGKDVGAHLITADLTPGDFTPVGSTILSNYLLPTRVLGPGRITPALLSAAIVGNPTKTYDGTDAAALTGANYALTGFAPGEGAAVTQTSGSYASVNAGIWTVTTGLDAADFTAEANTLLSNYILPTAASGQGTIAQAVLTATIVGNPTRTYDGTTAIGLVPGNYVLTGFVGSDGATVTQAQGRYDSKNAGARIVTALLSGGDFTATGSTLLPNYVLPTSASGTGTIERAVLTAAIVGNPSRAYDGTADAVLARGNYALTGFVAGEGAGVTQARGFYDGVNAGSHAVNAALAEADFAANAGTLLSNYVLPTSASGDGTITRANLSVAITGNPTKAWDGNTDAQLVPSFYTITGFAAGEGATITQGFGTYADASPGRHQVTALLALADYTADAGTLLSNYNLPELAEGPGTIRPPFGCNSASSCFPDPPDFARFAAGAFPRFYIVYPSIFPRYQGHTNALAAMPSILDPGGIERNADGWLIRKRSTVLNSSEQILARGGGSMEVRIRYEAPAPTIGLGAPGGQ</sequence>
<feature type="domain" description="YDG" evidence="1">
    <location>
        <begin position="409"/>
        <end position="490"/>
    </location>
</feature>
<feature type="domain" description="YDG" evidence="1">
    <location>
        <begin position="2707"/>
        <end position="2789"/>
    </location>
</feature>
<reference evidence="2 3" key="1">
    <citation type="submission" date="2017-08" db="EMBL/GenBank/DDBJ databases">
        <title>Infants hospitalized years apart are colonized by the same room-sourced microbial strains.</title>
        <authorList>
            <person name="Brooks B."/>
            <person name="Olm M.R."/>
            <person name="Firek B.A."/>
            <person name="Baker R."/>
            <person name="Thomas B.C."/>
            <person name="Morowitz M.J."/>
            <person name="Banfield J.F."/>
        </authorList>
    </citation>
    <scope>NUCLEOTIDE SEQUENCE [LARGE SCALE GENOMIC DNA]</scope>
    <source>
        <strain evidence="2">S2_005_002_R2_33</strain>
    </source>
</reference>
<feature type="domain" description="YDG" evidence="1">
    <location>
        <begin position="2426"/>
        <end position="2507"/>
    </location>
</feature>
<evidence type="ECO:0000259" key="1">
    <source>
        <dbReference type="Pfam" id="PF18657"/>
    </source>
</evidence>
<feature type="domain" description="YDG" evidence="1">
    <location>
        <begin position="2243"/>
        <end position="2324"/>
    </location>
</feature>
<feature type="domain" description="YDG" evidence="1">
    <location>
        <begin position="1054"/>
        <end position="1137"/>
    </location>
</feature>
<feature type="domain" description="YDG" evidence="1">
    <location>
        <begin position="1964"/>
        <end position="2048"/>
    </location>
</feature>
<name>A0A2W5NFQ7_9SPHN</name>
<dbReference type="EMBL" id="QFPX01000022">
    <property type="protein sequence ID" value="PZQ51984.1"/>
    <property type="molecule type" value="Genomic_DNA"/>
</dbReference>
<feature type="domain" description="YDG" evidence="1">
    <location>
        <begin position="1417"/>
        <end position="1502"/>
    </location>
</feature>
<feature type="domain" description="YDG" evidence="1">
    <location>
        <begin position="875"/>
        <end position="953"/>
    </location>
</feature>
<feature type="domain" description="YDG" evidence="1">
    <location>
        <begin position="320"/>
        <end position="401"/>
    </location>
</feature>
<feature type="domain" description="YDG" evidence="1">
    <location>
        <begin position="784"/>
        <end position="864"/>
    </location>
</feature>
<feature type="domain" description="YDG" evidence="1">
    <location>
        <begin position="229"/>
        <end position="311"/>
    </location>
</feature>
<feature type="domain" description="YDG" evidence="1">
    <location>
        <begin position="2613"/>
        <end position="2697"/>
    </location>
</feature>
<feature type="domain" description="YDG" evidence="1">
    <location>
        <begin position="1153"/>
        <end position="1229"/>
    </location>
</feature>
<feature type="domain" description="YDG" evidence="1">
    <location>
        <begin position="146"/>
        <end position="202"/>
    </location>
</feature>
<proteinExistence type="predicted"/>
<dbReference type="Proteomes" id="UP000249082">
    <property type="component" value="Unassembled WGS sequence"/>
</dbReference>
<feature type="domain" description="YDG" evidence="1">
    <location>
        <begin position="1601"/>
        <end position="1685"/>
    </location>
</feature>
<evidence type="ECO:0000313" key="2">
    <source>
        <dbReference type="EMBL" id="PZQ51984.1"/>
    </source>
</evidence>
<feature type="domain" description="YDG" evidence="1">
    <location>
        <begin position="2799"/>
        <end position="2881"/>
    </location>
</feature>
<feature type="domain" description="YDG" evidence="1">
    <location>
        <begin position="593"/>
        <end position="676"/>
    </location>
</feature>
<feature type="domain" description="YDG" evidence="1">
    <location>
        <begin position="2889"/>
        <end position="2972"/>
    </location>
</feature>
<accession>A0A2W5NFQ7</accession>
<feature type="domain" description="YDG" evidence="1">
    <location>
        <begin position="1516"/>
        <end position="1591"/>
    </location>
</feature>
<feature type="domain" description="YDG" evidence="1">
    <location>
        <begin position="1331"/>
        <end position="1406"/>
    </location>
</feature>
<feature type="domain" description="YDG" evidence="1">
    <location>
        <begin position="500"/>
        <end position="584"/>
    </location>
</feature>
<feature type="domain" description="YDG" evidence="1">
    <location>
        <begin position="1238"/>
        <end position="1317"/>
    </location>
</feature>
<organism evidence="2 3">
    <name type="scientific">Novosphingobium pentaromativorans</name>
    <dbReference type="NCBI Taxonomy" id="205844"/>
    <lineage>
        <taxon>Bacteria</taxon>
        <taxon>Pseudomonadati</taxon>
        <taxon>Pseudomonadota</taxon>
        <taxon>Alphaproteobacteria</taxon>
        <taxon>Sphingomonadales</taxon>
        <taxon>Sphingomonadaceae</taxon>
        <taxon>Novosphingobium</taxon>
    </lineage>
</organism>
<evidence type="ECO:0000313" key="3">
    <source>
        <dbReference type="Proteomes" id="UP000249082"/>
    </source>
</evidence>
<dbReference type="InterPro" id="IPR041248">
    <property type="entry name" value="YDG"/>
</dbReference>
<feature type="domain" description="YDG" evidence="1">
    <location>
        <begin position="696"/>
        <end position="774"/>
    </location>
</feature>
<feature type="domain" description="YDG" evidence="1">
    <location>
        <begin position="1694"/>
        <end position="1776"/>
    </location>
</feature>
<feature type="domain" description="YDG" evidence="1">
    <location>
        <begin position="2151"/>
        <end position="2231"/>
    </location>
</feature>
<dbReference type="Pfam" id="PF18657">
    <property type="entry name" value="YDG"/>
    <property type="match status" value="29"/>
</dbReference>
<feature type="domain" description="YDG" evidence="1">
    <location>
        <begin position="1872"/>
        <end position="1956"/>
    </location>
</feature>
<gene>
    <name evidence="2" type="ORF">DI555_20080</name>
</gene>
<feature type="domain" description="YDG" evidence="1">
    <location>
        <begin position="1791"/>
        <end position="1864"/>
    </location>
</feature>
<comment type="caution">
    <text evidence="2">The sequence shown here is derived from an EMBL/GenBank/DDBJ whole genome shotgun (WGS) entry which is preliminary data.</text>
</comment>
<feature type="domain" description="YDG" evidence="1">
    <location>
        <begin position="964"/>
        <end position="1045"/>
    </location>
</feature>
<protein>
    <recommendedName>
        <fullName evidence="1">YDG domain-containing protein</fullName>
    </recommendedName>
</protein>